<dbReference type="EMBL" id="BAET01000024">
    <property type="protein sequence ID" value="GAB56210.1"/>
    <property type="molecule type" value="Genomic_DNA"/>
</dbReference>
<evidence type="ECO:0000313" key="3">
    <source>
        <dbReference type="Proteomes" id="UP000053586"/>
    </source>
</evidence>
<dbReference type="Proteomes" id="UP000053586">
    <property type="component" value="Unassembled WGS sequence"/>
</dbReference>
<comment type="caution">
    <text evidence="2">The sequence shown here is derived from an EMBL/GenBank/DDBJ whole genome shotgun (WGS) entry which is preliminary data.</text>
</comment>
<feature type="transmembrane region" description="Helical" evidence="1">
    <location>
        <begin position="28"/>
        <end position="52"/>
    </location>
</feature>
<reference evidence="2 3" key="2">
    <citation type="journal article" date="2017" name="Antonie Van Leeuwenhoek">
        <title>Rhizobium rhizosphaerae sp. nov., a novel species isolated from rice rhizosphere.</title>
        <authorList>
            <person name="Zhao J.J."/>
            <person name="Zhang J."/>
            <person name="Zhang R.J."/>
            <person name="Zhang C.W."/>
            <person name="Yin H.Q."/>
            <person name="Zhang X.X."/>
        </authorList>
    </citation>
    <scope>NUCLEOTIDE SEQUENCE [LARGE SCALE GENOMIC DNA]</scope>
    <source>
        <strain evidence="2 3">ACAM 611</strain>
    </source>
</reference>
<accession>H5TD33</accession>
<protein>
    <submittedName>
        <fullName evidence="2">Uncharacterized protein</fullName>
    </submittedName>
</protein>
<dbReference type="AlphaFoldDB" id="H5TD33"/>
<organism evidence="2 3">
    <name type="scientific">Glaciecola punicea ACAM 611</name>
    <dbReference type="NCBI Taxonomy" id="1121923"/>
    <lineage>
        <taxon>Bacteria</taxon>
        <taxon>Pseudomonadati</taxon>
        <taxon>Pseudomonadota</taxon>
        <taxon>Gammaproteobacteria</taxon>
        <taxon>Alteromonadales</taxon>
        <taxon>Alteromonadaceae</taxon>
        <taxon>Glaciecola</taxon>
    </lineage>
</organism>
<name>H5TD33_9ALTE</name>
<evidence type="ECO:0000313" key="2">
    <source>
        <dbReference type="EMBL" id="GAB56210.1"/>
    </source>
</evidence>
<gene>
    <name evidence="2" type="ORF">GPUN_2095</name>
</gene>
<evidence type="ECO:0000256" key="1">
    <source>
        <dbReference type="SAM" id="Phobius"/>
    </source>
</evidence>
<keyword evidence="3" id="KW-1185">Reference proteome</keyword>
<keyword evidence="1" id="KW-0812">Transmembrane</keyword>
<proteinExistence type="predicted"/>
<keyword evidence="1" id="KW-1133">Transmembrane helix</keyword>
<keyword evidence="1" id="KW-0472">Membrane</keyword>
<reference evidence="2 3" key="1">
    <citation type="journal article" date="2012" name="J. Bacteriol.">
        <title>Genome sequence of proteorhodopsin-containing sea ice bacterium Glaciecola punicea ACAM 611T.</title>
        <authorList>
            <person name="Qin Q.-L."/>
            <person name="Xie B.-B."/>
            <person name="Shu Y.-L."/>
            <person name="Rong J.-C."/>
            <person name="Zhao D.-L."/>
            <person name="Zhang X.-Y."/>
            <person name="Chen X.-L."/>
            <person name="Zhou B.-C."/>
            <person name="Zhanga Y.-Z."/>
        </authorList>
    </citation>
    <scope>NUCLEOTIDE SEQUENCE [LARGE SCALE GENOMIC DNA]</scope>
    <source>
        <strain evidence="2 3">ACAM 611</strain>
    </source>
</reference>
<sequence>MFLIVGGILAVVIDNADTAKFVIILISIAWAFVFGPWAIVTFLELILGFTLVNKLKKEN</sequence>